<dbReference type="Proteomes" id="UP000295087">
    <property type="component" value="Unassembled WGS sequence"/>
</dbReference>
<organism evidence="1 2">
    <name type="scientific">Nocardia ignorata</name>
    <dbReference type="NCBI Taxonomy" id="145285"/>
    <lineage>
        <taxon>Bacteria</taxon>
        <taxon>Bacillati</taxon>
        <taxon>Actinomycetota</taxon>
        <taxon>Actinomycetes</taxon>
        <taxon>Mycobacteriales</taxon>
        <taxon>Nocardiaceae</taxon>
        <taxon>Nocardia</taxon>
    </lineage>
</organism>
<gene>
    <name evidence="1" type="ORF">DFR75_112132</name>
</gene>
<reference evidence="1 2" key="1">
    <citation type="submission" date="2019-03" db="EMBL/GenBank/DDBJ databases">
        <title>Genomic Encyclopedia of Type Strains, Phase IV (KMG-IV): sequencing the most valuable type-strain genomes for metagenomic binning, comparative biology and taxonomic classification.</title>
        <authorList>
            <person name="Goeker M."/>
        </authorList>
    </citation>
    <scope>NUCLEOTIDE SEQUENCE [LARGE SCALE GENOMIC DNA]</scope>
    <source>
        <strain evidence="1 2">DSM 44496</strain>
    </source>
</reference>
<proteinExistence type="predicted"/>
<name>A0A4R6NZ85_NOCIG</name>
<dbReference type="AlphaFoldDB" id="A0A4R6NZ85"/>
<accession>A0A4R6NZ85</accession>
<protein>
    <submittedName>
        <fullName evidence="1">Uncharacterized protein</fullName>
    </submittedName>
</protein>
<sequence length="69" mass="7407">MSMAVHCDRDGCGAWQKLGTEPNPGWYKLNLSDDISADATKHFDTLECLLGWTAANSTPPTEIPGEANG</sequence>
<dbReference type="RefSeq" id="WP_133734272.1">
    <property type="nucleotide sequence ID" value="NZ_SNXK01000012.1"/>
</dbReference>
<dbReference type="EMBL" id="SNXK01000012">
    <property type="protein sequence ID" value="TDP29863.1"/>
    <property type="molecule type" value="Genomic_DNA"/>
</dbReference>
<keyword evidence="2" id="KW-1185">Reference proteome</keyword>
<comment type="caution">
    <text evidence="1">The sequence shown here is derived from an EMBL/GenBank/DDBJ whole genome shotgun (WGS) entry which is preliminary data.</text>
</comment>
<evidence type="ECO:0000313" key="1">
    <source>
        <dbReference type="EMBL" id="TDP29863.1"/>
    </source>
</evidence>
<evidence type="ECO:0000313" key="2">
    <source>
        <dbReference type="Proteomes" id="UP000295087"/>
    </source>
</evidence>